<dbReference type="FunCoup" id="D1YWQ9">
    <property type="interactions" value="102"/>
</dbReference>
<dbReference type="NCBIfam" id="NF002114">
    <property type="entry name" value="PRK00951.2-4"/>
    <property type="match status" value="1"/>
</dbReference>
<gene>
    <name evidence="6 7" type="primary">hisB</name>
    <name evidence="7" type="ordered locus">MCP_0809</name>
</gene>
<keyword evidence="8" id="KW-1185">Reference proteome</keyword>
<evidence type="ECO:0000256" key="5">
    <source>
        <dbReference type="ARBA" id="ARBA00023239"/>
    </source>
</evidence>
<dbReference type="EMBL" id="AP011532">
    <property type="protein sequence ID" value="BAI60881.1"/>
    <property type="molecule type" value="Genomic_DNA"/>
</dbReference>
<dbReference type="FunFam" id="3.30.230.40:FF:000001">
    <property type="entry name" value="Imidazoleglycerol-phosphate dehydratase HisB"/>
    <property type="match status" value="1"/>
</dbReference>
<dbReference type="Pfam" id="PF00475">
    <property type="entry name" value="IGPD"/>
    <property type="match status" value="1"/>
</dbReference>
<dbReference type="InterPro" id="IPR020565">
    <property type="entry name" value="ImidazoleglycerP_deHydtase_CS"/>
</dbReference>
<reference evidence="7 8" key="1">
    <citation type="journal article" date="2007" name="Appl. Environ. Microbiol.">
        <title>Isolation of key methanogens for global methane emission from rice paddy fields: a novel isolate affiliated with the clone cluster rice cluster I.</title>
        <authorList>
            <person name="Sakai S."/>
            <person name="Imachi H."/>
            <person name="Sekiguchi Y."/>
            <person name="Ohashi A."/>
            <person name="Harada H."/>
            <person name="Kamagata Y."/>
        </authorList>
    </citation>
    <scope>NUCLEOTIDE SEQUENCE [LARGE SCALE GENOMIC DNA]</scope>
    <source>
        <strain evidence="8">DSM 17711 / JCM 13418 / NBRC 101707 / SANAE</strain>
    </source>
</reference>
<comment type="subcellular location">
    <subcellularLocation>
        <location evidence="6">Cytoplasm</location>
    </subcellularLocation>
</comment>
<evidence type="ECO:0000256" key="2">
    <source>
        <dbReference type="ARBA" id="ARBA00016664"/>
    </source>
</evidence>
<dbReference type="UniPathway" id="UPA00031">
    <property type="reaction ID" value="UER00011"/>
</dbReference>
<dbReference type="InterPro" id="IPR038494">
    <property type="entry name" value="IGPD_sf"/>
</dbReference>
<evidence type="ECO:0000256" key="3">
    <source>
        <dbReference type="ARBA" id="ARBA00022605"/>
    </source>
</evidence>
<protein>
    <recommendedName>
        <fullName evidence="2 6">Imidazoleglycerol-phosphate dehydratase</fullName>
        <shortName evidence="6">IGPD</shortName>
        <ecNumber evidence="6">4.2.1.19</ecNumber>
    </recommendedName>
</protein>
<evidence type="ECO:0000256" key="4">
    <source>
        <dbReference type="ARBA" id="ARBA00023102"/>
    </source>
</evidence>
<sequence>MRTSSVSRQTKETSISVELNLDGNGTSKISTGIGFFDHMLASFAKHGLFDLTIKATGDLHVDDHHLVEDMGIVLGEAFAKALGDKSKIERFGHALIPMDEALSTVAVDISGRGYAVFMAEFHYESIGSYSTRMTRHFVDSFARASGMNLNVRIEGEDDHHMVESMFKALGVAIWMATRKNEKRGIPSTKGTL</sequence>
<dbReference type="GO" id="GO:0004424">
    <property type="term" value="F:imidazoleglycerol-phosphate dehydratase activity"/>
    <property type="evidence" value="ECO:0007669"/>
    <property type="project" value="UniProtKB-UniRule"/>
</dbReference>
<keyword evidence="6" id="KW-0963">Cytoplasm</keyword>
<dbReference type="PROSITE" id="PS00955">
    <property type="entry name" value="IGP_DEHYDRATASE_2"/>
    <property type="match status" value="1"/>
</dbReference>
<dbReference type="HAMAP" id="MF_00076">
    <property type="entry name" value="HisB"/>
    <property type="match status" value="1"/>
</dbReference>
<keyword evidence="3 6" id="KW-0028">Amino-acid biosynthesis</keyword>
<dbReference type="EC" id="4.2.1.19" evidence="6"/>
<dbReference type="SUPFAM" id="SSF54211">
    <property type="entry name" value="Ribosomal protein S5 domain 2-like"/>
    <property type="match status" value="2"/>
</dbReference>
<dbReference type="GeneID" id="8680845"/>
<dbReference type="InParanoid" id="D1YWQ9"/>
<dbReference type="PATRIC" id="fig|304371.9.peg.835"/>
<dbReference type="PANTHER" id="PTHR23133:SF2">
    <property type="entry name" value="IMIDAZOLEGLYCEROL-PHOSPHATE DEHYDRATASE"/>
    <property type="match status" value="1"/>
</dbReference>
<dbReference type="GO" id="GO:0000105">
    <property type="term" value="P:L-histidine biosynthetic process"/>
    <property type="evidence" value="ECO:0007669"/>
    <property type="project" value="UniProtKB-UniRule"/>
</dbReference>
<dbReference type="PROSITE" id="PS00954">
    <property type="entry name" value="IGP_DEHYDRATASE_1"/>
    <property type="match status" value="1"/>
</dbReference>
<evidence type="ECO:0000313" key="8">
    <source>
        <dbReference type="Proteomes" id="UP000001882"/>
    </source>
</evidence>
<evidence type="ECO:0000313" key="7">
    <source>
        <dbReference type="EMBL" id="BAI60881.1"/>
    </source>
</evidence>
<keyword evidence="4 6" id="KW-0368">Histidine biosynthesis</keyword>
<dbReference type="InterPro" id="IPR000807">
    <property type="entry name" value="ImidazoleglycerolP_deHydtase"/>
</dbReference>
<dbReference type="FunFam" id="3.30.230.40:FF:000003">
    <property type="entry name" value="Imidazoleglycerol-phosphate dehydratase HisB"/>
    <property type="match status" value="1"/>
</dbReference>
<comment type="similarity">
    <text evidence="6">Belongs to the imidazoleglycerol-phosphate dehydratase family.</text>
</comment>
<dbReference type="InterPro" id="IPR020568">
    <property type="entry name" value="Ribosomal_Su5_D2-typ_SF"/>
</dbReference>
<dbReference type="CDD" id="cd07914">
    <property type="entry name" value="IGPD"/>
    <property type="match status" value="1"/>
</dbReference>
<comment type="pathway">
    <text evidence="1 6">Amino-acid biosynthesis; L-histidine biosynthesis; L-histidine from 5-phospho-alpha-D-ribose 1-diphosphate: step 6/9.</text>
</comment>
<dbReference type="Gene3D" id="3.30.230.40">
    <property type="entry name" value="Imidazole glycerol phosphate dehydratase, domain 1"/>
    <property type="match status" value="2"/>
</dbReference>
<dbReference type="Proteomes" id="UP000001882">
    <property type="component" value="Chromosome"/>
</dbReference>
<dbReference type="KEGG" id="mpd:MCP_0809"/>
<reference evidence="8" key="3">
    <citation type="journal article" date="2011" name="PLoS ONE">
        <title>Genome sequence of a mesophilic hydrogenotrophic methanogen Methanocella paludicola, the first cultivated representative of the order Methanocellales.</title>
        <authorList>
            <person name="Sakai S."/>
            <person name="Takaki Y."/>
            <person name="Shimamura S."/>
            <person name="Sekine M."/>
            <person name="Tajima T."/>
            <person name="Kosugi H."/>
            <person name="Ichikawa N."/>
            <person name="Tasumi E."/>
            <person name="Hiraki A.T."/>
            <person name="Shimizu A."/>
            <person name="Kato Y."/>
            <person name="Nishiko R."/>
            <person name="Mori K."/>
            <person name="Fujita N."/>
            <person name="Imachi H."/>
            <person name="Takai K."/>
        </authorList>
    </citation>
    <scope>NUCLEOTIDE SEQUENCE [LARGE SCALE GENOMIC DNA]</scope>
    <source>
        <strain evidence="8">DSM 17711 / JCM 13418 / NBRC 101707 / SANAE</strain>
    </source>
</reference>
<comment type="catalytic activity">
    <reaction evidence="6">
        <text>D-erythro-1-(imidazol-4-yl)glycerol 3-phosphate = 3-(imidazol-4-yl)-2-oxopropyl phosphate + H2O</text>
        <dbReference type="Rhea" id="RHEA:11040"/>
        <dbReference type="ChEBI" id="CHEBI:15377"/>
        <dbReference type="ChEBI" id="CHEBI:57766"/>
        <dbReference type="ChEBI" id="CHEBI:58278"/>
        <dbReference type="EC" id="4.2.1.19"/>
    </reaction>
</comment>
<dbReference type="OrthoDB" id="103579at2157"/>
<dbReference type="NCBIfam" id="NF002111">
    <property type="entry name" value="PRK00951.2-1"/>
    <property type="match status" value="1"/>
</dbReference>
<evidence type="ECO:0000256" key="6">
    <source>
        <dbReference type="HAMAP-Rule" id="MF_00076"/>
    </source>
</evidence>
<evidence type="ECO:0000256" key="1">
    <source>
        <dbReference type="ARBA" id="ARBA00005047"/>
    </source>
</evidence>
<reference evidence="7 8" key="2">
    <citation type="journal article" date="2008" name="Int. J. Syst. Evol. Microbiol.">
        <title>Methanocella paludicola gen. nov., sp. nov., a methane-producing archaeon, the first isolate of the lineage 'Rice Cluster I', and proposal of the new archaeal order Methanocellales ord. nov.</title>
        <authorList>
            <person name="Sakai S."/>
            <person name="Imachi H."/>
            <person name="Hanada S."/>
            <person name="Ohashi A."/>
            <person name="Harada H."/>
            <person name="Kamagata Y."/>
        </authorList>
    </citation>
    <scope>NUCLEOTIDE SEQUENCE [LARGE SCALE GENOMIC DNA]</scope>
    <source>
        <strain evidence="8">DSM 17711 / JCM 13418 / NBRC 101707 / SANAE</strain>
    </source>
</reference>
<name>D1YWQ9_METPS</name>
<dbReference type="RefSeq" id="WP_012899560.1">
    <property type="nucleotide sequence ID" value="NC_013665.1"/>
</dbReference>
<dbReference type="PANTHER" id="PTHR23133">
    <property type="entry name" value="IMIDAZOLEGLYCEROL-PHOSPHATE DEHYDRATASE HIS7"/>
    <property type="match status" value="1"/>
</dbReference>
<dbReference type="AlphaFoldDB" id="D1YWQ9"/>
<proteinExistence type="inferred from homology"/>
<keyword evidence="5 6" id="KW-0456">Lyase</keyword>
<dbReference type="eggNOG" id="arCOG04398">
    <property type="taxonomic scope" value="Archaea"/>
</dbReference>
<dbReference type="STRING" id="304371.MCP_0809"/>
<organism evidence="7 8">
    <name type="scientific">Methanocella paludicola (strain DSM 17711 / JCM 13418 / NBRC 101707 / SANAE)</name>
    <dbReference type="NCBI Taxonomy" id="304371"/>
    <lineage>
        <taxon>Archaea</taxon>
        <taxon>Methanobacteriati</taxon>
        <taxon>Methanobacteriota</taxon>
        <taxon>Stenosarchaea group</taxon>
        <taxon>Methanomicrobia</taxon>
        <taxon>Methanocellales</taxon>
        <taxon>Methanocellaceae</taxon>
        <taxon>Methanocella</taxon>
    </lineage>
</organism>
<accession>D1YWQ9</accession>
<dbReference type="GO" id="GO:0005737">
    <property type="term" value="C:cytoplasm"/>
    <property type="evidence" value="ECO:0007669"/>
    <property type="project" value="UniProtKB-SubCell"/>
</dbReference>